<dbReference type="InterPro" id="IPR001242">
    <property type="entry name" value="Condensation_dom"/>
</dbReference>
<dbReference type="PANTHER" id="PTHR45527:SF1">
    <property type="entry name" value="FATTY ACID SYNTHASE"/>
    <property type="match status" value="1"/>
</dbReference>
<comment type="caution">
    <text evidence="2">The sequence shown here is derived from an EMBL/GenBank/DDBJ whole genome shotgun (WGS) entry which is preliminary data.</text>
</comment>
<dbReference type="GO" id="GO:0043041">
    <property type="term" value="P:amino acid activation for nonribosomal peptide biosynthetic process"/>
    <property type="evidence" value="ECO:0007669"/>
    <property type="project" value="TreeGrafter"/>
</dbReference>
<evidence type="ECO:0000313" key="2">
    <source>
        <dbReference type="EMBL" id="HJC44039.1"/>
    </source>
</evidence>
<dbReference type="SUPFAM" id="SSF52777">
    <property type="entry name" value="CoA-dependent acyltransferases"/>
    <property type="match status" value="2"/>
</dbReference>
<evidence type="ECO:0000259" key="1">
    <source>
        <dbReference type="Pfam" id="PF00668"/>
    </source>
</evidence>
<evidence type="ECO:0000313" key="3">
    <source>
        <dbReference type="Proteomes" id="UP000823895"/>
    </source>
</evidence>
<proteinExistence type="predicted"/>
<dbReference type="Gene3D" id="3.30.559.30">
    <property type="entry name" value="Nonribosomal peptide synthetase, condensation domain"/>
    <property type="match status" value="1"/>
</dbReference>
<dbReference type="GO" id="GO:0008610">
    <property type="term" value="P:lipid biosynthetic process"/>
    <property type="evidence" value="ECO:0007669"/>
    <property type="project" value="UniProtKB-ARBA"/>
</dbReference>
<accession>A0A9D2T3B2</accession>
<name>A0A9D2T3B2_9FIRM</name>
<dbReference type="GO" id="GO:0031177">
    <property type="term" value="F:phosphopantetheine binding"/>
    <property type="evidence" value="ECO:0007669"/>
    <property type="project" value="TreeGrafter"/>
</dbReference>
<protein>
    <submittedName>
        <fullName evidence="2">Peptide synthetase</fullName>
    </submittedName>
</protein>
<dbReference type="Proteomes" id="UP000823895">
    <property type="component" value="Unassembled WGS sequence"/>
</dbReference>
<dbReference type="InterPro" id="IPR023213">
    <property type="entry name" value="CAT-like_dom_sf"/>
</dbReference>
<dbReference type="GO" id="GO:0044550">
    <property type="term" value="P:secondary metabolite biosynthetic process"/>
    <property type="evidence" value="ECO:0007669"/>
    <property type="project" value="TreeGrafter"/>
</dbReference>
<reference evidence="2" key="2">
    <citation type="submission" date="2021-04" db="EMBL/GenBank/DDBJ databases">
        <authorList>
            <person name="Gilroy R."/>
        </authorList>
    </citation>
    <scope>NUCLEOTIDE SEQUENCE</scope>
    <source>
        <strain evidence="2">CHK165-2605</strain>
    </source>
</reference>
<dbReference type="Pfam" id="PF00668">
    <property type="entry name" value="Condensation"/>
    <property type="match status" value="1"/>
</dbReference>
<dbReference type="GO" id="GO:0003824">
    <property type="term" value="F:catalytic activity"/>
    <property type="evidence" value="ECO:0007669"/>
    <property type="project" value="InterPro"/>
</dbReference>
<reference evidence="2" key="1">
    <citation type="journal article" date="2021" name="PeerJ">
        <title>Extensive microbial diversity within the chicken gut microbiome revealed by metagenomics and culture.</title>
        <authorList>
            <person name="Gilroy R."/>
            <person name="Ravi A."/>
            <person name="Getino M."/>
            <person name="Pursley I."/>
            <person name="Horton D.L."/>
            <person name="Alikhan N.F."/>
            <person name="Baker D."/>
            <person name="Gharbi K."/>
            <person name="Hall N."/>
            <person name="Watson M."/>
            <person name="Adriaenssens E.M."/>
            <person name="Foster-Nyarko E."/>
            <person name="Jarju S."/>
            <person name="Secka A."/>
            <person name="Antonio M."/>
            <person name="Oren A."/>
            <person name="Chaudhuri R.R."/>
            <person name="La Ragione R."/>
            <person name="Hildebrand F."/>
            <person name="Pallen M.J."/>
        </authorList>
    </citation>
    <scope>NUCLEOTIDE SEQUENCE</scope>
    <source>
        <strain evidence="2">CHK165-2605</strain>
    </source>
</reference>
<dbReference type="Gene3D" id="3.30.559.10">
    <property type="entry name" value="Chloramphenicol acetyltransferase-like domain"/>
    <property type="match status" value="1"/>
</dbReference>
<feature type="domain" description="Condensation" evidence="1">
    <location>
        <begin position="8"/>
        <end position="462"/>
    </location>
</feature>
<sequence>MKTRKGHKVYPLTVAQKFHLYYAPHCPNMAVLNIGTSLTIEVELDWDQLKKSINEAYARSEGMRVRFAKDKEGTWYQYVMDPEEKDIEFVDFSDRTLEEAEAEMQKWTTVPFQMFDSPLTRVVMIKMPDGFNGVYFLGNHMIVDAQSLICFLKDIIELYCNAKYEGVPYPKDMASYIEQLQRDFAYEAGSKAQLRDIEYFQKEIEKGEPIYNDLHGTAKLESMREMFKNPELRSAFCVTDDTKSALDIFHLEAEPTKRLMDFCEKYHVSLACLLLMGLRTYYQKMNGFDDVSLTTTIARRATLKEKKSGGTRIHSFPFRTIFPQDMKFIDGVYAIRDKQNEYFRHANYDPTAYFAYRAKTYPQPQPGLGYEPISLTYQPLTLKEKGLDQLGDIRYKTKWYPNGICPQGMYLTVMHRPEDNGLDFNFEHQIKAVSREELEYLYYYLCKIMFKGAENPDLTIGEIIKLV</sequence>
<organism evidence="2 3">
    <name type="scientific">Candidatus Mediterraneibacter gallistercoris</name>
    <dbReference type="NCBI Taxonomy" id="2838671"/>
    <lineage>
        <taxon>Bacteria</taxon>
        <taxon>Bacillati</taxon>
        <taxon>Bacillota</taxon>
        <taxon>Clostridia</taxon>
        <taxon>Lachnospirales</taxon>
        <taxon>Lachnospiraceae</taxon>
        <taxon>Mediterraneibacter</taxon>
    </lineage>
</organism>
<dbReference type="GO" id="GO:0005737">
    <property type="term" value="C:cytoplasm"/>
    <property type="evidence" value="ECO:0007669"/>
    <property type="project" value="TreeGrafter"/>
</dbReference>
<dbReference type="EMBL" id="DWWI01000209">
    <property type="protein sequence ID" value="HJC44039.1"/>
    <property type="molecule type" value="Genomic_DNA"/>
</dbReference>
<dbReference type="AlphaFoldDB" id="A0A9D2T3B2"/>
<dbReference type="PANTHER" id="PTHR45527">
    <property type="entry name" value="NONRIBOSOMAL PEPTIDE SYNTHETASE"/>
    <property type="match status" value="1"/>
</dbReference>
<gene>
    <name evidence="2" type="ORF">H9756_10265</name>
</gene>